<gene>
    <name evidence="2" type="ORF">HaLaN_25218</name>
</gene>
<dbReference type="AlphaFoldDB" id="A0A6A0A3S5"/>
<dbReference type="EMBL" id="BLLF01003305">
    <property type="protein sequence ID" value="GFH26974.1"/>
    <property type="molecule type" value="Genomic_DNA"/>
</dbReference>
<comment type="caution">
    <text evidence="2">The sequence shown here is derived from an EMBL/GenBank/DDBJ whole genome shotgun (WGS) entry which is preliminary data.</text>
</comment>
<sequence length="73" mass="7828">MRQKSGKPHSKGKPAAKGKNKSLKKAAPQLRDIALPDVEGSDDGSLSDDDIAFVQQHSRQLGFLANLDKSALD</sequence>
<feature type="compositionally biased region" description="Basic residues" evidence="1">
    <location>
        <begin position="1"/>
        <end position="24"/>
    </location>
</feature>
<evidence type="ECO:0000313" key="3">
    <source>
        <dbReference type="Proteomes" id="UP000485058"/>
    </source>
</evidence>
<evidence type="ECO:0000256" key="1">
    <source>
        <dbReference type="SAM" id="MobiDB-lite"/>
    </source>
</evidence>
<protein>
    <submittedName>
        <fullName evidence="2">Uncharacterized protein</fullName>
    </submittedName>
</protein>
<name>A0A6A0A3S5_HAELA</name>
<evidence type="ECO:0000313" key="2">
    <source>
        <dbReference type="EMBL" id="GFH26974.1"/>
    </source>
</evidence>
<feature type="compositionally biased region" description="Acidic residues" evidence="1">
    <location>
        <begin position="39"/>
        <end position="49"/>
    </location>
</feature>
<dbReference type="Proteomes" id="UP000485058">
    <property type="component" value="Unassembled WGS sequence"/>
</dbReference>
<organism evidence="2 3">
    <name type="scientific">Haematococcus lacustris</name>
    <name type="common">Green alga</name>
    <name type="synonym">Haematococcus pluvialis</name>
    <dbReference type="NCBI Taxonomy" id="44745"/>
    <lineage>
        <taxon>Eukaryota</taxon>
        <taxon>Viridiplantae</taxon>
        <taxon>Chlorophyta</taxon>
        <taxon>core chlorophytes</taxon>
        <taxon>Chlorophyceae</taxon>
        <taxon>CS clade</taxon>
        <taxon>Chlamydomonadales</taxon>
        <taxon>Haematococcaceae</taxon>
        <taxon>Haematococcus</taxon>
    </lineage>
</organism>
<proteinExistence type="predicted"/>
<accession>A0A6A0A3S5</accession>
<feature type="non-terminal residue" evidence="2">
    <location>
        <position position="73"/>
    </location>
</feature>
<keyword evidence="3" id="KW-1185">Reference proteome</keyword>
<feature type="region of interest" description="Disordered" evidence="1">
    <location>
        <begin position="1"/>
        <end position="49"/>
    </location>
</feature>
<reference evidence="2 3" key="1">
    <citation type="submission" date="2020-02" db="EMBL/GenBank/DDBJ databases">
        <title>Draft genome sequence of Haematococcus lacustris strain NIES-144.</title>
        <authorList>
            <person name="Morimoto D."/>
            <person name="Nakagawa S."/>
            <person name="Yoshida T."/>
            <person name="Sawayama S."/>
        </authorList>
    </citation>
    <scope>NUCLEOTIDE SEQUENCE [LARGE SCALE GENOMIC DNA]</scope>
    <source>
        <strain evidence="2 3">NIES-144</strain>
    </source>
</reference>
<feature type="non-terminal residue" evidence="2">
    <location>
        <position position="1"/>
    </location>
</feature>